<sequence length="119" mass="13002">VHSRGLPPLSCRICVSLEGYSGQENTKGASSGRVRWCRTTFMLIGLHQQLNRLNVSLFTPSLLFSKVAFFLSPGSSLSTCLPARAHNSSCMYSEIARAMDHPHLFRARDGGFDDGLVSA</sequence>
<name>A0AAD2H6Z2_9AGAR</name>
<feature type="non-terminal residue" evidence="1">
    <location>
        <position position="119"/>
    </location>
</feature>
<gene>
    <name evidence="1" type="ORF">MYCIT1_LOCUS12910</name>
</gene>
<comment type="caution">
    <text evidence="1">The sequence shown here is derived from an EMBL/GenBank/DDBJ whole genome shotgun (WGS) entry which is preliminary data.</text>
</comment>
<evidence type="ECO:0000313" key="2">
    <source>
        <dbReference type="Proteomes" id="UP001295794"/>
    </source>
</evidence>
<organism evidence="1 2">
    <name type="scientific">Mycena citricolor</name>
    <dbReference type="NCBI Taxonomy" id="2018698"/>
    <lineage>
        <taxon>Eukaryota</taxon>
        <taxon>Fungi</taxon>
        <taxon>Dikarya</taxon>
        <taxon>Basidiomycota</taxon>
        <taxon>Agaricomycotina</taxon>
        <taxon>Agaricomycetes</taxon>
        <taxon>Agaricomycetidae</taxon>
        <taxon>Agaricales</taxon>
        <taxon>Marasmiineae</taxon>
        <taxon>Mycenaceae</taxon>
        <taxon>Mycena</taxon>
    </lineage>
</organism>
<reference evidence="1" key="1">
    <citation type="submission" date="2023-11" db="EMBL/GenBank/DDBJ databases">
        <authorList>
            <person name="De Vega J J."/>
            <person name="De Vega J J."/>
        </authorList>
    </citation>
    <scope>NUCLEOTIDE SEQUENCE</scope>
</reference>
<accession>A0AAD2H6Z2</accession>
<keyword evidence="2" id="KW-1185">Reference proteome</keyword>
<dbReference type="Proteomes" id="UP001295794">
    <property type="component" value="Unassembled WGS sequence"/>
</dbReference>
<dbReference type="EMBL" id="CAVNYO010000144">
    <property type="protein sequence ID" value="CAK5269299.1"/>
    <property type="molecule type" value="Genomic_DNA"/>
</dbReference>
<protein>
    <submittedName>
        <fullName evidence="1">Uncharacterized protein</fullName>
    </submittedName>
</protein>
<dbReference type="AlphaFoldDB" id="A0AAD2H6Z2"/>
<evidence type="ECO:0000313" key="1">
    <source>
        <dbReference type="EMBL" id="CAK5269299.1"/>
    </source>
</evidence>
<proteinExistence type="predicted"/>
<feature type="non-terminal residue" evidence="1">
    <location>
        <position position="1"/>
    </location>
</feature>